<dbReference type="Gene3D" id="2.30.30.440">
    <property type="entry name" value="Domain of unknown function DUF1918"/>
    <property type="match status" value="1"/>
</dbReference>
<reference evidence="3" key="2">
    <citation type="submission" date="2023-03" db="EMBL/GenBank/DDBJ databases">
        <title>Actinoallomurus iriomotensis NBRC 103684.</title>
        <authorList>
            <person name="Ichikawa N."/>
            <person name="Sato H."/>
            <person name="Tonouchi N."/>
        </authorList>
    </citation>
    <scope>NUCLEOTIDE SEQUENCE</scope>
    <source>
        <strain evidence="3">NBRC 103684</strain>
    </source>
</reference>
<evidence type="ECO:0000313" key="2">
    <source>
        <dbReference type="EMBL" id="GLY78356.1"/>
    </source>
</evidence>
<gene>
    <name evidence="2" type="ORF">Airi01_066230</name>
    <name evidence="3" type="ORF">Airi02_059520</name>
</gene>
<dbReference type="Proteomes" id="UP001165135">
    <property type="component" value="Unassembled WGS sequence"/>
</dbReference>
<sequence>MRAHTGDALLVRGHHVGDHDRQAVIIEVHGSDGAPPYLVRWEDGHESVFFPSSDAFVERMPQREKTD</sequence>
<feature type="domain" description="DUF1918" evidence="1">
    <location>
        <begin position="1"/>
        <end position="57"/>
    </location>
</feature>
<dbReference type="Pfam" id="PF08940">
    <property type="entry name" value="DUF1918"/>
    <property type="match status" value="1"/>
</dbReference>
<dbReference type="SUPFAM" id="SSF50118">
    <property type="entry name" value="Cell growth inhibitor/plasmid maintenance toxic component"/>
    <property type="match status" value="1"/>
</dbReference>
<evidence type="ECO:0000313" key="4">
    <source>
        <dbReference type="Proteomes" id="UP001165074"/>
    </source>
</evidence>
<name>A0A9W6S6H9_9ACTN</name>
<protein>
    <recommendedName>
        <fullName evidence="1">DUF1918 domain-containing protein</fullName>
    </recommendedName>
</protein>
<proteinExistence type="predicted"/>
<dbReference type="RefSeq" id="WP_285577544.1">
    <property type="nucleotide sequence ID" value="NZ_BSTJ01000009.1"/>
</dbReference>
<reference evidence="2" key="1">
    <citation type="submission" date="2023-03" db="EMBL/GenBank/DDBJ databases">
        <title>Actinoallomurus iriomotensis NBRC 103681.</title>
        <authorList>
            <person name="Ichikawa N."/>
            <person name="Sato H."/>
            <person name="Tonouchi N."/>
        </authorList>
    </citation>
    <scope>NUCLEOTIDE SEQUENCE</scope>
    <source>
        <strain evidence="2">NBRC 103681</strain>
    </source>
</reference>
<organism evidence="3 4">
    <name type="scientific">Actinoallomurus iriomotensis</name>
    <dbReference type="NCBI Taxonomy" id="478107"/>
    <lineage>
        <taxon>Bacteria</taxon>
        <taxon>Bacillati</taxon>
        <taxon>Actinomycetota</taxon>
        <taxon>Actinomycetes</taxon>
        <taxon>Streptosporangiales</taxon>
        <taxon>Thermomonosporaceae</taxon>
        <taxon>Actinoallomurus</taxon>
    </lineage>
</organism>
<accession>A0A9W6S6H9</accession>
<dbReference type="InterPro" id="IPR015035">
    <property type="entry name" value="DUF1918"/>
</dbReference>
<keyword evidence="4" id="KW-1185">Reference proteome</keyword>
<dbReference type="EMBL" id="BSTJ01000009">
    <property type="protein sequence ID" value="GLY78356.1"/>
    <property type="molecule type" value="Genomic_DNA"/>
</dbReference>
<dbReference type="EMBL" id="BSTK01000009">
    <property type="protein sequence ID" value="GLY88023.1"/>
    <property type="molecule type" value="Genomic_DNA"/>
</dbReference>
<dbReference type="Proteomes" id="UP001165074">
    <property type="component" value="Unassembled WGS sequence"/>
</dbReference>
<evidence type="ECO:0000259" key="1">
    <source>
        <dbReference type="Pfam" id="PF08940"/>
    </source>
</evidence>
<evidence type="ECO:0000313" key="3">
    <source>
        <dbReference type="EMBL" id="GLY88023.1"/>
    </source>
</evidence>
<dbReference type="AlphaFoldDB" id="A0A9W6S6H9"/>
<comment type="caution">
    <text evidence="3">The sequence shown here is derived from an EMBL/GenBank/DDBJ whole genome shotgun (WGS) entry which is preliminary data.</text>
</comment>